<organism evidence="5 6">
    <name type="scientific">Petrachloros mirabilis ULC683</name>
    <dbReference type="NCBI Taxonomy" id="2781853"/>
    <lineage>
        <taxon>Bacteria</taxon>
        <taxon>Bacillati</taxon>
        <taxon>Cyanobacteriota</taxon>
        <taxon>Cyanophyceae</taxon>
        <taxon>Synechococcales</taxon>
        <taxon>Petrachlorosaceae</taxon>
        <taxon>Petrachloros</taxon>
        <taxon>Petrachloros mirabilis</taxon>
    </lineage>
</organism>
<accession>A0A8K1ZZ84</accession>
<dbReference type="GO" id="GO:0005524">
    <property type="term" value="F:ATP binding"/>
    <property type="evidence" value="ECO:0007669"/>
    <property type="project" value="UniProtKB-KW"/>
</dbReference>
<evidence type="ECO:0000313" key="6">
    <source>
        <dbReference type="Proteomes" id="UP000607397"/>
    </source>
</evidence>
<evidence type="ECO:0000256" key="1">
    <source>
        <dbReference type="ARBA" id="ARBA00022741"/>
    </source>
</evidence>
<evidence type="ECO:0000259" key="4">
    <source>
        <dbReference type="Pfam" id="PF00501"/>
    </source>
</evidence>
<comment type="caution">
    <text evidence="5">The sequence shown here is derived from an EMBL/GenBank/DDBJ whole genome shotgun (WGS) entry which is preliminary data.</text>
</comment>
<name>A0A8K1ZZ84_9CYAN</name>
<dbReference type="GO" id="GO:0004467">
    <property type="term" value="F:long-chain fatty acid-CoA ligase activity"/>
    <property type="evidence" value="ECO:0007669"/>
    <property type="project" value="TreeGrafter"/>
</dbReference>
<feature type="compositionally biased region" description="Pro residues" evidence="3">
    <location>
        <begin position="699"/>
        <end position="717"/>
    </location>
</feature>
<dbReference type="InterPro" id="IPR000873">
    <property type="entry name" value="AMP-dep_synth/lig_dom"/>
</dbReference>
<dbReference type="RefSeq" id="WP_161825303.1">
    <property type="nucleotide sequence ID" value="NZ_WVIC01000017.1"/>
</dbReference>
<dbReference type="Pfam" id="PF23562">
    <property type="entry name" value="AMP-binding_C_3"/>
    <property type="match status" value="1"/>
</dbReference>
<dbReference type="EMBL" id="WVIC01000017">
    <property type="protein sequence ID" value="NCJ06826.1"/>
    <property type="molecule type" value="Genomic_DNA"/>
</dbReference>
<dbReference type="InterPro" id="IPR042099">
    <property type="entry name" value="ANL_N_sf"/>
</dbReference>
<reference evidence="5" key="1">
    <citation type="submission" date="2019-12" db="EMBL/GenBank/DDBJ databases">
        <title>High-Quality draft genome sequences of three cyanobacteria isolated from the limestone walls of the Old Cathedral of Coimbra.</title>
        <authorList>
            <person name="Tiago I."/>
            <person name="Soares F."/>
            <person name="Portugal A."/>
        </authorList>
    </citation>
    <scope>NUCLEOTIDE SEQUENCE [LARGE SCALE GENOMIC DNA]</scope>
    <source>
        <strain evidence="5">C</strain>
    </source>
</reference>
<dbReference type="PANTHER" id="PTHR43272:SF33">
    <property type="entry name" value="AMP-BINDING DOMAIN-CONTAINING PROTEIN-RELATED"/>
    <property type="match status" value="1"/>
</dbReference>
<protein>
    <submittedName>
        <fullName evidence="5">AMP-binding protein</fullName>
    </submittedName>
</protein>
<evidence type="ECO:0000313" key="5">
    <source>
        <dbReference type="EMBL" id="NCJ06826.1"/>
    </source>
</evidence>
<proteinExistence type="predicted"/>
<keyword evidence="1" id="KW-0547">Nucleotide-binding</keyword>
<dbReference type="PANTHER" id="PTHR43272">
    <property type="entry name" value="LONG-CHAIN-FATTY-ACID--COA LIGASE"/>
    <property type="match status" value="1"/>
</dbReference>
<dbReference type="GO" id="GO:0016020">
    <property type="term" value="C:membrane"/>
    <property type="evidence" value="ECO:0007669"/>
    <property type="project" value="TreeGrafter"/>
</dbReference>
<evidence type="ECO:0000256" key="3">
    <source>
        <dbReference type="SAM" id="MobiDB-lite"/>
    </source>
</evidence>
<keyword evidence="6" id="KW-1185">Reference proteome</keyword>
<evidence type="ECO:0000256" key="2">
    <source>
        <dbReference type="ARBA" id="ARBA00022840"/>
    </source>
</evidence>
<dbReference type="Gene3D" id="3.40.50.12780">
    <property type="entry name" value="N-terminal domain of ligase-like"/>
    <property type="match status" value="1"/>
</dbReference>
<dbReference type="Proteomes" id="UP000607397">
    <property type="component" value="Unassembled WGS sequence"/>
</dbReference>
<dbReference type="SUPFAM" id="SSF56801">
    <property type="entry name" value="Acetyl-CoA synthetase-like"/>
    <property type="match status" value="1"/>
</dbReference>
<dbReference type="Pfam" id="PF00501">
    <property type="entry name" value="AMP-binding"/>
    <property type="match status" value="1"/>
</dbReference>
<sequence length="717" mass="79751">MSHPLGLENTAQLTLPELLRVGCDRTPNPRAFNQWTDQGWQSLSNQAFQTAAQEIAQGLRILMPDALATEPPRVALLMHSDLDFCLVDMGGLLAHWVTVPIDLTETCDHVVFILKHTAARVLVISDLDLLAQMTPYLWDTPDLEQVIVATVPPDWAQRQRELLTASMGDTIPAADPGSQVACLHIPLFLCHGRLERPCPQVPPCIQVRSLAELRQLGRQHPSPLPPSSQLDPHTLATLIYTPSATGELHGVMLSHGNLAANALAAFASFPDLRWGQQEVALSFLPLTHIFARVLLYGHLYYGHSLYLSTPHRVMKHLPEVRPTVFATVPLLLDKIHSKIEEQVHRPLPERPDSEIAQLWGSLHVLGLIWAWATLVAWWQQFSQRVLIWVTRLAEQFEIGSPQSLWQQAQRVVADLLVYWRWRRLFGGRLRYLLTGGAALNPRLANFFGAAGLPVFQGYGLTESCVVSFNRRGQNRAGTVGLPIPGADIRIVADGELWVRSPYTLLGYYRNPEATAQVLTAEGWLRTGDRAEITAAGFLKIIGCKKSLFKLSTGKYVTPLPLETRVQASPLVAQAIAVGAQRKFCAMLIFPHREALAQRAHRLGLEHRFESLLRHPQVLAWYQALVDQANHSLAPWSTVKQFRLVDAVLTVENQLLHGDGTLNRDRIYTVFAADIEALYASRPRRAALRPSTAEVAPDSSPLPIPVPYASPPPSIDLL</sequence>
<dbReference type="AlphaFoldDB" id="A0A8K1ZZ84"/>
<gene>
    <name evidence="5" type="ORF">GS597_09950</name>
</gene>
<keyword evidence="2" id="KW-0067">ATP-binding</keyword>
<feature type="domain" description="AMP-dependent synthetase/ligase" evidence="4">
    <location>
        <begin position="23"/>
        <end position="508"/>
    </location>
</feature>
<feature type="region of interest" description="Disordered" evidence="3">
    <location>
        <begin position="689"/>
        <end position="717"/>
    </location>
</feature>